<dbReference type="InterPro" id="IPR025368">
    <property type="entry name" value="DUF4272"/>
</dbReference>
<sequence length="207" mass="24098">MSAIERKQHIENLLKELDVFLHDDLPPLEEDSNVTLRAPQEIARRIIILTYLNCAAEDDVLRKQIVQFLQAEGVWDAASQEEKMLFTKPILTDEDVAKIYWRSEAIWLLMWTINKVDTLDLPIEEVNIPAMFSLLPAFMTSANNFIDSAATKSVSEIIDQSDLTFRLNWAAREAHLNGSQDFKFNRGILYERYHAINWVTRMKNEWD</sequence>
<evidence type="ECO:0000313" key="2">
    <source>
        <dbReference type="Proteomes" id="UP000190961"/>
    </source>
</evidence>
<keyword evidence="2" id="KW-1185">Reference proteome</keyword>
<dbReference type="RefSeq" id="WP_079686860.1">
    <property type="nucleotide sequence ID" value="NZ_FUZU01000001.1"/>
</dbReference>
<dbReference type="Pfam" id="PF14094">
    <property type="entry name" value="DUF4272"/>
    <property type="match status" value="1"/>
</dbReference>
<gene>
    <name evidence="1" type="ORF">SAMN05660236_2405</name>
</gene>
<evidence type="ECO:0000313" key="1">
    <source>
        <dbReference type="EMBL" id="SKC65336.1"/>
    </source>
</evidence>
<reference evidence="1 2" key="1">
    <citation type="submission" date="2017-02" db="EMBL/GenBank/DDBJ databases">
        <authorList>
            <person name="Peterson S.W."/>
        </authorList>
    </citation>
    <scope>NUCLEOTIDE SEQUENCE [LARGE SCALE GENOMIC DNA]</scope>
    <source>
        <strain evidence="1 2">DSM 25262</strain>
    </source>
</reference>
<dbReference type="OrthoDB" id="4399984at2"/>
<protein>
    <recommendedName>
        <fullName evidence="3">DUF4272 domain-containing protein</fullName>
    </recommendedName>
</protein>
<name>A0A1T5KNI8_9BACT</name>
<evidence type="ECO:0008006" key="3">
    <source>
        <dbReference type="Google" id="ProtNLM"/>
    </source>
</evidence>
<accession>A0A1T5KNI8</accession>
<proteinExistence type="predicted"/>
<dbReference type="Proteomes" id="UP000190961">
    <property type="component" value="Unassembled WGS sequence"/>
</dbReference>
<dbReference type="AlphaFoldDB" id="A0A1T5KNI8"/>
<dbReference type="STRING" id="688867.SAMN05660236_2405"/>
<organism evidence="1 2">
    <name type="scientific">Ohtaekwangia koreensis</name>
    <dbReference type="NCBI Taxonomy" id="688867"/>
    <lineage>
        <taxon>Bacteria</taxon>
        <taxon>Pseudomonadati</taxon>
        <taxon>Bacteroidota</taxon>
        <taxon>Cytophagia</taxon>
        <taxon>Cytophagales</taxon>
        <taxon>Fulvivirgaceae</taxon>
        <taxon>Ohtaekwangia</taxon>
    </lineage>
</organism>
<dbReference type="EMBL" id="FUZU01000001">
    <property type="protein sequence ID" value="SKC65336.1"/>
    <property type="molecule type" value="Genomic_DNA"/>
</dbReference>